<comment type="caution">
    <text evidence="2">The sequence shown here is derived from an EMBL/GenBank/DDBJ whole genome shotgun (WGS) entry which is preliminary data.</text>
</comment>
<organism evidence="2 3">
    <name type="scientific">Dulcicalothrix desertica PCC 7102</name>
    <dbReference type="NCBI Taxonomy" id="232991"/>
    <lineage>
        <taxon>Bacteria</taxon>
        <taxon>Bacillati</taxon>
        <taxon>Cyanobacteriota</taxon>
        <taxon>Cyanophyceae</taxon>
        <taxon>Nostocales</taxon>
        <taxon>Calotrichaceae</taxon>
        <taxon>Dulcicalothrix</taxon>
    </lineage>
</organism>
<protein>
    <recommendedName>
        <fullName evidence="1">Methyltransferase type 11 domain-containing protein</fullName>
    </recommendedName>
</protein>
<sequence>MIESNIKEIDVDELRQRIENEVAQRKSRIEQNLSKPFIANIQPRVNLIKHKYIEALLNNASNRASVRTKLPDTFSRIPFNIGKIIEKFLLKAFNTLFKDQREVNLNLIQSLRESVALNQQLTEEVNTLKTEITTRLVSIETSVKTLDNQIQTLDNFSQSLDKRSQYMDERYIRNDSYLKRELAQQKHLMTRFLEEAQKFLPNQFNQAQLQILTDNKYSLDALYVAFEDKFRGSREEIYNRFNIYLPLIEQAKIGQFDAPILDIGCGRGEWLELLRESGYSATGIDTNSVMLEQCINRGLEVIEEDVIKYMQSLPDESLGAVTGFHIIEHLAFEDILKLCTETLRVLKPEGLVIFETPNPENVLVGTHNFYIDPTHRNPLPSITIKFIAEFIGFCKVDILKLHPYPETLKLSGSAEAERFNDYFYGAQDYAVVGYKL</sequence>
<name>A0A3S1B9L0_9CYAN</name>
<accession>A0A3S1B9L0</accession>
<keyword evidence="3" id="KW-1185">Reference proteome</keyword>
<dbReference type="SUPFAM" id="SSF53335">
    <property type="entry name" value="S-adenosyl-L-methionine-dependent methyltransferases"/>
    <property type="match status" value="1"/>
</dbReference>
<dbReference type="Pfam" id="PF08241">
    <property type="entry name" value="Methyltransf_11"/>
    <property type="match status" value="1"/>
</dbReference>
<dbReference type="EMBL" id="RSCL01000004">
    <property type="protein sequence ID" value="RUT07594.1"/>
    <property type="molecule type" value="Genomic_DNA"/>
</dbReference>
<feature type="domain" description="Methyltransferase type 11" evidence="1">
    <location>
        <begin position="261"/>
        <end position="354"/>
    </location>
</feature>
<evidence type="ECO:0000259" key="1">
    <source>
        <dbReference type="Pfam" id="PF08241"/>
    </source>
</evidence>
<proteinExistence type="predicted"/>
<dbReference type="OrthoDB" id="529208at2"/>
<dbReference type="RefSeq" id="WP_127080483.1">
    <property type="nucleotide sequence ID" value="NZ_RSCL01000004.1"/>
</dbReference>
<dbReference type="Gene3D" id="3.40.50.150">
    <property type="entry name" value="Vaccinia Virus protein VP39"/>
    <property type="match status" value="1"/>
</dbReference>
<evidence type="ECO:0000313" key="2">
    <source>
        <dbReference type="EMBL" id="RUT07594.1"/>
    </source>
</evidence>
<gene>
    <name evidence="2" type="ORF">DSM106972_018540</name>
</gene>
<dbReference type="InterPro" id="IPR029063">
    <property type="entry name" value="SAM-dependent_MTases_sf"/>
</dbReference>
<reference evidence="2" key="2">
    <citation type="journal article" date="2019" name="Genome Biol. Evol.">
        <title>Day and night: Metabolic profiles and evolutionary relationships of six axenic non-marine cyanobacteria.</title>
        <authorList>
            <person name="Will S.E."/>
            <person name="Henke P."/>
            <person name="Boedeker C."/>
            <person name="Huang S."/>
            <person name="Brinkmann H."/>
            <person name="Rohde M."/>
            <person name="Jarek M."/>
            <person name="Friedl T."/>
            <person name="Seufert S."/>
            <person name="Schumacher M."/>
            <person name="Overmann J."/>
            <person name="Neumann-Schaal M."/>
            <person name="Petersen J."/>
        </authorList>
    </citation>
    <scope>NUCLEOTIDE SEQUENCE [LARGE SCALE GENOMIC DNA]</scope>
    <source>
        <strain evidence="2">PCC 7102</strain>
    </source>
</reference>
<dbReference type="CDD" id="cd02440">
    <property type="entry name" value="AdoMet_MTases"/>
    <property type="match status" value="1"/>
</dbReference>
<dbReference type="InterPro" id="IPR013216">
    <property type="entry name" value="Methyltransf_11"/>
</dbReference>
<dbReference type="AlphaFoldDB" id="A0A3S1B9L0"/>
<dbReference type="Proteomes" id="UP000271624">
    <property type="component" value="Unassembled WGS sequence"/>
</dbReference>
<dbReference type="PANTHER" id="PTHR43861">
    <property type="entry name" value="TRANS-ACONITATE 2-METHYLTRANSFERASE-RELATED"/>
    <property type="match status" value="1"/>
</dbReference>
<reference evidence="2" key="1">
    <citation type="submission" date="2018-12" db="EMBL/GenBank/DDBJ databases">
        <authorList>
            <person name="Will S."/>
            <person name="Neumann-Schaal M."/>
            <person name="Henke P."/>
        </authorList>
    </citation>
    <scope>NUCLEOTIDE SEQUENCE</scope>
    <source>
        <strain evidence="2">PCC 7102</strain>
    </source>
</reference>
<dbReference type="GO" id="GO:0008757">
    <property type="term" value="F:S-adenosylmethionine-dependent methyltransferase activity"/>
    <property type="evidence" value="ECO:0007669"/>
    <property type="project" value="InterPro"/>
</dbReference>
<evidence type="ECO:0000313" key="3">
    <source>
        <dbReference type="Proteomes" id="UP000271624"/>
    </source>
</evidence>